<feature type="transmembrane region" description="Helical" evidence="2">
    <location>
        <begin position="6"/>
        <end position="25"/>
    </location>
</feature>
<keyword evidence="4" id="KW-1185">Reference proteome</keyword>
<keyword evidence="2" id="KW-0812">Transmembrane</keyword>
<sequence length="201" mass="22131">MQKNIAICAIILVTLGVIMASWLAFRCWKRRFKRELLVTYHIGKQRMPVKELASVQAPSTSTSSSGGPVERNEKPARKKRERRVTRETDAKQMRDYVSRQREVLTAPPAPPPPPTQASPPTTTTTANIPEDKGKQPDTSEWSADNPTPATEQSSPSVPAQGEWSSTSNAEMSSEWGQQATQSGPSQGEWSAGQNSPIKDSW</sequence>
<protein>
    <submittedName>
        <fullName evidence="3">Uncharacterized protein</fullName>
    </submittedName>
</protein>
<feature type="compositionally biased region" description="Basic and acidic residues" evidence="1">
    <location>
        <begin position="84"/>
        <end position="102"/>
    </location>
</feature>
<dbReference type="HOGENOM" id="CLU_1360152_0_0_1"/>
<accession>A0A017SNB4</accession>
<dbReference type="Proteomes" id="UP000019804">
    <property type="component" value="Unassembled WGS sequence"/>
</dbReference>
<feature type="compositionally biased region" description="Polar residues" evidence="1">
    <location>
        <begin position="138"/>
        <end position="201"/>
    </location>
</feature>
<proteinExistence type="predicted"/>
<evidence type="ECO:0000256" key="2">
    <source>
        <dbReference type="SAM" id="Phobius"/>
    </source>
</evidence>
<evidence type="ECO:0000256" key="1">
    <source>
        <dbReference type="SAM" id="MobiDB-lite"/>
    </source>
</evidence>
<keyword evidence="2" id="KW-0472">Membrane</keyword>
<evidence type="ECO:0000313" key="3">
    <source>
        <dbReference type="EMBL" id="EYE98301.1"/>
    </source>
</evidence>
<dbReference type="AlphaFoldDB" id="A0A017SNB4"/>
<gene>
    <name evidence="3" type="ORF">EURHEDRAFT_520463</name>
</gene>
<dbReference type="EMBL" id="KK088413">
    <property type="protein sequence ID" value="EYE98301.1"/>
    <property type="molecule type" value="Genomic_DNA"/>
</dbReference>
<dbReference type="OrthoDB" id="4507739at2759"/>
<organism evidence="3 4">
    <name type="scientific">Aspergillus ruber (strain CBS 135680)</name>
    <dbReference type="NCBI Taxonomy" id="1388766"/>
    <lineage>
        <taxon>Eukaryota</taxon>
        <taxon>Fungi</taxon>
        <taxon>Dikarya</taxon>
        <taxon>Ascomycota</taxon>
        <taxon>Pezizomycotina</taxon>
        <taxon>Eurotiomycetes</taxon>
        <taxon>Eurotiomycetidae</taxon>
        <taxon>Eurotiales</taxon>
        <taxon>Aspergillaceae</taxon>
        <taxon>Aspergillus</taxon>
        <taxon>Aspergillus subgen. Aspergillus</taxon>
    </lineage>
</organism>
<dbReference type="RefSeq" id="XP_040641989.1">
    <property type="nucleotide sequence ID" value="XM_040786820.1"/>
</dbReference>
<feature type="region of interest" description="Disordered" evidence="1">
    <location>
        <begin position="50"/>
        <end position="201"/>
    </location>
</feature>
<feature type="compositionally biased region" description="Pro residues" evidence="1">
    <location>
        <begin position="107"/>
        <end position="117"/>
    </location>
</feature>
<evidence type="ECO:0000313" key="4">
    <source>
        <dbReference type="Proteomes" id="UP000019804"/>
    </source>
</evidence>
<feature type="compositionally biased region" description="Low complexity" evidence="1">
    <location>
        <begin position="53"/>
        <end position="69"/>
    </location>
</feature>
<dbReference type="GeneID" id="63701944"/>
<keyword evidence="2" id="KW-1133">Transmembrane helix</keyword>
<reference evidence="4" key="1">
    <citation type="journal article" date="2014" name="Nat. Commun.">
        <title>Genomic adaptations of the halophilic Dead Sea filamentous fungus Eurotium rubrum.</title>
        <authorList>
            <person name="Kis-Papo T."/>
            <person name="Weig A.R."/>
            <person name="Riley R."/>
            <person name="Persoh D."/>
            <person name="Salamov A."/>
            <person name="Sun H."/>
            <person name="Lipzen A."/>
            <person name="Wasser S.P."/>
            <person name="Rambold G."/>
            <person name="Grigoriev I.V."/>
            <person name="Nevo E."/>
        </authorList>
    </citation>
    <scope>NUCLEOTIDE SEQUENCE [LARGE SCALE GENOMIC DNA]</scope>
    <source>
        <strain evidence="4">CBS 135680</strain>
    </source>
</reference>
<name>A0A017SNB4_ASPRC</name>